<reference evidence="1" key="1">
    <citation type="submission" date="2021-09" db="EMBL/GenBank/DDBJ databases">
        <authorList>
            <consortium name="AG Swart"/>
            <person name="Singh M."/>
            <person name="Singh A."/>
            <person name="Seah K."/>
            <person name="Emmerich C."/>
        </authorList>
    </citation>
    <scope>NUCLEOTIDE SEQUENCE</scope>
    <source>
        <strain evidence="1">ATCC30299</strain>
    </source>
</reference>
<dbReference type="EMBL" id="CAJZBQ010000013">
    <property type="protein sequence ID" value="CAG9315224.1"/>
    <property type="molecule type" value="Genomic_DNA"/>
</dbReference>
<evidence type="ECO:0000313" key="1">
    <source>
        <dbReference type="EMBL" id="CAG9315224.1"/>
    </source>
</evidence>
<name>A0AAU9IST2_9CILI</name>
<dbReference type="Proteomes" id="UP001162131">
    <property type="component" value="Unassembled WGS sequence"/>
</dbReference>
<gene>
    <name evidence="1" type="ORF">BSTOLATCC_MIC12998</name>
</gene>
<organism evidence="1 2">
    <name type="scientific">Blepharisma stoltei</name>
    <dbReference type="NCBI Taxonomy" id="1481888"/>
    <lineage>
        <taxon>Eukaryota</taxon>
        <taxon>Sar</taxon>
        <taxon>Alveolata</taxon>
        <taxon>Ciliophora</taxon>
        <taxon>Postciliodesmatophora</taxon>
        <taxon>Heterotrichea</taxon>
        <taxon>Heterotrichida</taxon>
        <taxon>Blepharismidae</taxon>
        <taxon>Blepharisma</taxon>
    </lineage>
</organism>
<protein>
    <submittedName>
        <fullName evidence="1">Uncharacterized protein</fullName>
    </submittedName>
</protein>
<comment type="caution">
    <text evidence="1">The sequence shown here is derived from an EMBL/GenBank/DDBJ whole genome shotgun (WGS) entry which is preliminary data.</text>
</comment>
<evidence type="ECO:0000313" key="2">
    <source>
        <dbReference type="Proteomes" id="UP001162131"/>
    </source>
</evidence>
<proteinExistence type="predicted"/>
<sequence>MNISAFSAQLQKITLLFLKKSKQLHASKFRNSKLNLNIKLVRRSIKFSGMLNMDFFYYKCLYDSGNQNFDSKAISI</sequence>
<accession>A0AAU9IST2</accession>
<dbReference type="AlphaFoldDB" id="A0AAU9IST2"/>
<keyword evidence="2" id="KW-1185">Reference proteome</keyword>